<evidence type="ECO:0000313" key="2">
    <source>
        <dbReference type="Proteomes" id="UP001251528"/>
    </source>
</evidence>
<dbReference type="EMBL" id="JASWJB010000337">
    <property type="protein sequence ID" value="KAK2591413.1"/>
    <property type="molecule type" value="Genomic_DNA"/>
</dbReference>
<accession>A0AAJ0CE52</accession>
<proteinExistence type="predicted"/>
<dbReference type="Proteomes" id="UP001251528">
    <property type="component" value="Unassembled WGS sequence"/>
</dbReference>
<evidence type="ECO:0000313" key="1">
    <source>
        <dbReference type="EMBL" id="KAK2591413.1"/>
    </source>
</evidence>
<protein>
    <submittedName>
        <fullName evidence="1">Uncharacterized protein</fullName>
    </submittedName>
</protein>
<gene>
    <name evidence="1" type="ORF">QQS21_010898</name>
</gene>
<name>A0AAJ0CE52_9HYPO</name>
<dbReference type="AlphaFoldDB" id="A0AAJ0CE52"/>
<reference evidence="1" key="1">
    <citation type="submission" date="2023-06" db="EMBL/GenBank/DDBJ databases">
        <title>Conoideocrella luteorostrata (Hypocreales: Clavicipitaceae), a potential biocontrol fungus for elongate hemlock scale in United States Christmas tree production areas.</title>
        <authorList>
            <person name="Barrett H."/>
            <person name="Lovett B."/>
            <person name="Macias A.M."/>
            <person name="Stajich J.E."/>
            <person name="Kasson M.T."/>
        </authorList>
    </citation>
    <scope>NUCLEOTIDE SEQUENCE</scope>
    <source>
        <strain evidence="1">ARSEF 14590</strain>
    </source>
</reference>
<comment type="caution">
    <text evidence="1">The sequence shown here is derived from an EMBL/GenBank/DDBJ whole genome shotgun (WGS) entry which is preliminary data.</text>
</comment>
<keyword evidence="2" id="KW-1185">Reference proteome</keyword>
<sequence>MKKPEIDEDEQKVMTYAQLVCYKRHSPAVFDVIEQRHVDHVLWTYHVERRFGDDRLQLG</sequence>
<organism evidence="1 2">
    <name type="scientific">Conoideocrella luteorostrata</name>
    <dbReference type="NCBI Taxonomy" id="1105319"/>
    <lineage>
        <taxon>Eukaryota</taxon>
        <taxon>Fungi</taxon>
        <taxon>Dikarya</taxon>
        <taxon>Ascomycota</taxon>
        <taxon>Pezizomycotina</taxon>
        <taxon>Sordariomycetes</taxon>
        <taxon>Hypocreomycetidae</taxon>
        <taxon>Hypocreales</taxon>
        <taxon>Clavicipitaceae</taxon>
        <taxon>Conoideocrella</taxon>
    </lineage>
</organism>